<protein>
    <submittedName>
        <fullName evidence="2">Uncharacterized protein</fullName>
    </submittedName>
</protein>
<keyword evidence="3" id="KW-1185">Reference proteome</keyword>
<dbReference type="AlphaFoldDB" id="A0A428PJX7"/>
<dbReference type="Gene3D" id="3.40.50.1820">
    <property type="entry name" value="alpha/beta hydrolase"/>
    <property type="match status" value="1"/>
</dbReference>
<organism evidence="2 3">
    <name type="scientific">Fusarium duplospermum</name>
    <dbReference type="NCBI Taxonomy" id="1325734"/>
    <lineage>
        <taxon>Eukaryota</taxon>
        <taxon>Fungi</taxon>
        <taxon>Dikarya</taxon>
        <taxon>Ascomycota</taxon>
        <taxon>Pezizomycotina</taxon>
        <taxon>Sordariomycetes</taxon>
        <taxon>Hypocreomycetidae</taxon>
        <taxon>Hypocreales</taxon>
        <taxon>Nectriaceae</taxon>
        <taxon>Fusarium</taxon>
        <taxon>Fusarium solani species complex</taxon>
    </lineage>
</organism>
<feature type="compositionally biased region" description="Low complexity" evidence="1">
    <location>
        <begin position="463"/>
        <end position="490"/>
    </location>
</feature>
<dbReference type="SUPFAM" id="SSF53474">
    <property type="entry name" value="alpha/beta-Hydrolases"/>
    <property type="match status" value="1"/>
</dbReference>
<feature type="compositionally biased region" description="Low complexity" evidence="1">
    <location>
        <begin position="505"/>
        <end position="564"/>
    </location>
</feature>
<feature type="compositionally biased region" description="Pro residues" evidence="1">
    <location>
        <begin position="596"/>
        <end position="607"/>
    </location>
</feature>
<dbReference type="EMBL" id="NKCI01000124">
    <property type="protein sequence ID" value="RSL53334.1"/>
    <property type="molecule type" value="Genomic_DNA"/>
</dbReference>
<comment type="caution">
    <text evidence="2">The sequence shown here is derived from an EMBL/GenBank/DDBJ whole genome shotgun (WGS) entry which is preliminary data.</text>
</comment>
<feature type="region of interest" description="Disordered" evidence="1">
    <location>
        <begin position="446"/>
        <end position="607"/>
    </location>
</feature>
<dbReference type="Proteomes" id="UP000288168">
    <property type="component" value="Unassembled WGS sequence"/>
</dbReference>
<name>A0A428PJX7_9HYPO</name>
<evidence type="ECO:0000313" key="2">
    <source>
        <dbReference type="EMBL" id="RSL53334.1"/>
    </source>
</evidence>
<reference evidence="2 3" key="1">
    <citation type="submission" date="2017-06" db="EMBL/GenBank/DDBJ databases">
        <title>Comparative genomic analysis of Ambrosia Fusariam Clade fungi.</title>
        <authorList>
            <person name="Stajich J.E."/>
            <person name="Carrillo J."/>
            <person name="Kijimoto T."/>
            <person name="Eskalen A."/>
            <person name="O'Donnell K."/>
            <person name="Kasson M."/>
        </authorList>
    </citation>
    <scope>NUCLEOTIDE SEQUENCE [LARGE SCALE GENOMIC DNA]</scope>
    <source>
        <strain evidence="2 3">NRRL62584</strain>
    </source>
</reference>
<dbReference type="STRING" id="1325734.A0A428PJX7"/>
<evidence type="ECO:0000313" key="3">
    <source>
        <dbReference type="Proteomes" id="UP000288168"/>
    </source>
</evidence>
<feature type="compositionally biased region" description="Basic and acidic residues" evidence="1">
    <location>
        <begin position="586"/>
        <end position="595"/>
    </location>
</feature>
<gene>
    <name evidence="2" type="ORF">CEP54_010447</name>
</gene>
<feature type="compositionally biased region" description="Basic and acidic residues" evidence="1">
    <location>
        <begin position="447"/>
        <end position="462"/>
    </location>
</feature>
<feature type="compositionally biased region" description="Low complexity" evidence="1">
    <location>
        <begin position="576"/>
        <end position="585"/>
    </location>
</feature>
<proteinExistence type="predicted"/>
<sequence>MPACLLRVFRATRNRLINVYAGPSRRPFSSQSHERVSVRTGSAGYVNIDLINVAEHHSQSPLFIHLPPFPTSNGQNPTLPNFLQGKPVASINYRWNSFDPGLTQMPSTEGLWPTPVHDIAFAYSWLVENLAPEGIQRRDIYVYGSHLGASLATSLALTESQPHKPFGVRGFVSYNGIYNWTMFLPDHPVNRTTWRSKGTGFIYKPQGSAYMHYLQEHLPVFFQSPNDLFDPFASPSLFFHNPGLNIPSSYNMSEDDAAWIEALTNPDAAPTAPEKAPRKSRLVFPPRNSTLKIPETLLLYDSPPARSNKPERSKGAKPWGNCLEVQARELAEMMHRSIQVVELKERGLWDDEIHMWEDEGERRVKVEEAGEERGTLEMDEKGRRLWRNGCRRGYGLGVGQACQAVGADLTSNLTLTSITTSKSSIMPGIPLHALDNLKAKLKAAFKKKGEKEPENKPAESKPTETTTEPTKTEAAAPPAPATEPAAPVTEPAKEEAKPETETKPEAPAAAPEAAKTAEAAPAPATEPAAPAAVPTTEAAPAAEPAKTEPAPVAAPAAAPAVETPAPAPAAVPAPAPATTEAAPAEAPKEEKKDADPPAPAPAPAAAS</sequence>
<dbReference type="InterPro" id="IPR029058">
    <property type="entry name" value="AB_hydrolase_fold"/>
</dbReference>
<feature type="compositionally biased region" description="Basic and acidic residues" evidence="1">
    <location>
        <begin position="491"/>
        <end position="504"/>
    </location>
</feature>
<feature type="compositionally biased region" description="Pro residues" evidence="1">
    <location>
        <begin position="565"/>
        <end position="575"/>
    </location>
</feature>
<dbReference type="OrthoDB" id="5396420at2759"/>
<evidence type="ECO:0000256" key="1">
    <source>
        <dbReference type="SAM" id="MobiDB-lite"/>
    </source>
</evidence>
<accession>A0A428PJX7</accession>